<dbReference type="EMBL" id="LAZR01038947">
    <property type="protein sequence ID" value="KKL18233.1"/>
    <property type="molecule type" value="Genomic_DNA"/>
</dbReference>
<reference evidence="1" key="1">
    <citation type="journal article" date="2015" name="Nature">
        <title>Complex archaea that bridge the gap between prokaryotes and eukaryotes.</title>
        <authorList>
            <person name="Spang A."/>
            <person name="Saw J.H."/>
            <person name="Jorgensen S.L."/>
            <person name="Zaremba-Niedzwiedzka K."/>
            <person name="Martijn J."/>
            <person name="Lind A.E."/>
            <person name="van Eijk R."/>
            <person name="Schleper C."/>
            <person name="Guy L."/>
            <person name="Ettema T.J."/>
        </authorList>
    </citation>
    <scope>NUCLEOTIDE SEQUENCE</scope>
</reference>
<feature type="non-terminal residue" evidence="1">
    <location>
        <position position="1"/>
    </location>
</feature>
<protein>
    <submittedName>
        <fullName evidence="1">Uncharacterized protein</fullName>
    </submittedName>
</protein>
<sequence>EIEKDIFDGEPLPAGWVDSPADVDAVAGVVSLSFSAKSAPVVPGAAPVKDDARSLFKPYEDHPFNVLRAEFKRRTGKVAAKTTSKPDYIRLLQALDEGKESDADADA</sequence>
<comment type="caution">
    <text evidence="1">The sequence shown here is derived from an EMBL/GenBank/DDBJ whole genome shotgun (WGS) entry which is preliminary data.</text>
</comment>
<gene>
    <name evidence="1" type="ORF">LCGC14_2477590</name>
</gene>
<organism evidence="1">
    <name type="scientific">marine sediment metagenome</name>
    <dbReference type="NCBI Taxonomy" id="412755"/>
    <lineage>
        <taxon>unclassified sequences</taxon>
        <taxon>metagenomes</taxon>
        <taxon>ecological metagenomes</taxon>
    </lineage>
</organism>
<dbReference type="AlphaFoldDB" id="A0A0F9E2D3"/>
<accession>A0A0F9E2D3</accession>
<evidence type="ECO:0000313" key="1">
    <source>
        <dbReference type="EMBL" id="KKL18233.1"/>
    </source>
</evidence>
<proteinExistence type="predicted"/>
<name>A0A0F9E2D3_9ZZZZ</name>